<feature type="region of interest" description="Disordered" evidence="12">
    <location>
        <begin position="433"/>
        <end position="462"/>
    </location>
</feature>
<dbReference type="InterPro" id="IPR002498">
    <property type="entry name" value="PInositol-4-P-4/5-kinase_core"/>
</dbReference>
<evidence type="ECO:0000256" key="4">
    <source>
        <dbReference type="ARBA" id="ARBA00022679"/>
    </source>
</evidence>
<keyword evidence="3" id="KW-0597">Phosphoprotein</keyword>
<dbReference type="Gene3D" id="3.30.800.10">
    <property type="entry name" value="Phosphatidylinositol Phosphate Kinase II Beta"/>
    <property type="match status" value="1"/>
</dbReference>
<reference evidence="14 15" key="1">
    <citation type="journal article" date="2007" name="Proc. Natl. Acad. Sci. U.S.A.">
        <title>Independent sorting-out of thousands of duplicated gene pairs in two yeast species descended from a whole-genome duplication.</title>
        <authorList>
            <person name="Scannell D.R."/>
            <person name="Frank A.C."/>
            <person name="Conant G.C."/>
            <person name="Byrne K.P."/>
            <person name="Woolfit M."/>
            <person name="Wolfe K.H."/>
        </authorList>
    </citation>
    <scope>NUCLEOTIDE SEQUENCE [LARGE SCALE GENOMIC DNA]</scope>
    <source>
        <strain evidence="15">ATCC 22028 / DSM 70294 / BCRC 21397 / CBS 2163 / NBRC 10782 / NRRL Y-8283 / UCD 57-17</strain>
    </source>
</reference>
<feature type="domain" description="PIPK" evidence="13">
    <location>
        <begin position="503"/>
        <end position="892"/>
    </location>
</feature>
<dbReference type="GO" id="GO:0030866">
    <property type="term" value="P:cortical actin cytoskeleton organization"/>
    <property type="evidence" value="ECO:0007669"/>
    <property type="project" value="EnsemblFungi"/>
</dbReference>
<dbReference type="STRING" id="436907.A7TR78"/>
<evidence type="ECO:0000256" key="9">
    <source>
        <dbReference type="ARBA" id="ARBA00080374"/>
    </source>
</evidence>
<sequence length="911" mass="104090">MTVIHSTSSTVMYLEMETSNGTRITENHTYQNDVNKLHTKVHHKHTMSFHSSSNSDSNVGSPRSSDGESTSTSTSVDEVTSHKVLTTAHEMDTRSQQISPMLDSVFTTPNNVRQYDQHNIRNNNNNNDYNHNINTMGTDKNVLRSLSSSEDIVREDMTLTRNDIYTGYTASEEGNSSGNLVTANSSPIIEEIESHLLRENFITANDNINNITILSHTSSALENNGYNSNNIINNHHHHHHDNHNNNTNNNNKNNTNYNKTHNINNDNNHKQNDKPTTQIQDNSSDSNEPIITNINITNEDSSLNDHNHDHIYDINDNNDNNINIDNTQNNSKTDNNQNLVSDIHSILDTTSLIETGSFVHDINDDDILLNTKVSRTSTNVRKSMNEASRKSVPSFYSSKHSQIFPLDDPNVGKSANKVDILPNISMTSLPVPNFSSSEHSKNIRKCPSSSFTSLPPVPNHGALKRSESATAEIRKMRENLLHKREMKRSRKSFLLDDDRVLIGNKVSEGHVNFIIAYNMLTGIRVAVSRCSGIMKPLTSSDFSFTKKLAFDYHGNELTPSSQYAFKFKDYAPEVFRELRAMFGLDPADYLVSLTSKYILSELHSPGKSGSFFYYSRDYRYIIKTIHHSEHLHLRKHLNDYYKHVKENPDTLLCQFYGLHRIKMPMSFQNKIKHRKIYFIVMNNLFPPHLEMHATYDLKGSTWGRLTKVDLQKLKNDSNYKPVLKDLNWIDEHQHISLGPIKRQKFLEQLRKDVKLLAKLNTMDYSLLIGIHDIRKASRDSAISGNVSDEESGQEAASNSGREHRIDLNTNKPNSVVSHYFKEYEGGFRASDKDNKDLNIIYYVGIIDCLTNYSIIKKLETFWRGLGHDLKVVSAIPPRDYADRFYKFIESSTDASPQKQYKDNPNVRKYRD</sequence>
<evidence type="ECO:0000256" key="11">
    <source>
        <dbReference type="PROSITE-ProRule" id="PRU00781"/>
    </source>
</evidence>
<evidence type="ECO:0000256" key="10">
    <source>
        <dbReference type="ARBA" id="ARBA00082306"/>
    </source>
</evidence>
<dbReference type="HOGENOM" id="CLU_004312_4_1_1"/>
<dbReference type="PhylomeDB" id="A7TR78"/>
<dbReference type="GeneID" id="5543315"/>
<dbReference type="GO" id="GO:0005634">
    <property type="term" value="C:nucleus"/>
    <property type="evidence" value="ECO:0007669"/>
    <property type="project" value="EnsemblFungi"/>
</dbReference>
<dbReference type="CDD" id="cd17303">
    <property type="entry name" value="PIPKc_PIP5K_yeast_like"/>
    <property type="match status" value="1"/>
</dbReference>
<feature type="compositionally biased region" description="Low complexity" evidence="12">
    <location>
        <begin position="48"/>
        <end position="78"/>
    </location>
</feature>
<dbReference type="PANTHER" id="PTHR23086">
    <property type="entry name" value="PHOSPHATIDYLINOSITOL-4-PHOSPHATE 5-KINASE"/>
    <property type="match status" value="1"/>
</dbReference>
<dbReference type="GO" id="GO:0032266">
    <property type="term" value="F:phosphatidylinositol-3-phosphate binding"/>
    <property type="evidence" value="ECO:0007669"/>
    <property type="project" value="EnsemblFungi"/>
</dbReference>
<name>A7TR78_VANPO</name>
<feature type="region of interest" description="Disordered" evidence="12">
    <location>
        <begin position="43"/>
        <end position="82"/>
    </location>
</feature>
<feature type="compositionally biased region" description="Low complexity" evidence="12">
    <location>
        <begin position="244"/>
        <end position="266"/>
    </location>
</feature>
<dbReference type="GO" id="GO:0016308">
    <property type="term" value="F:1-phosphatidylinositol-4-phosphate 5-kinase activity"/>
    <property type="evidence" value="ECO:0007669"/>
    <property type="project" value="UniProtKB-EC"/>
</dbReference>
<gene>
    <name evidence="14" type="ORF">Kpol_1029p20</name>
</gene>
<evidence type="ECO:0000256" key="8">
    <source>
        <dbReference type="ARBA" id="ARBA00078403"/>
    </source>
</evidence>
<feature type="region of interest" description="Disordered" evidence="12">
    <location>
        <begin position="892"/>
        <end position="911"/>
    </location>
</feature>
<feature type="region of interest" description="Disordered" evidence="12">
    <location>
        <begin position="225"/>
        <end position="290"/>
    </location>
</feature>
<dbReference type="Gene3D" id="3.30.810.10">
    <property type="entry name" value="2-Layer Sandwich"/>
    <property type="match status" value="1"/>
</dbReference>
<evidence type="ECO:0000256" key="3">
    <source>
        <dbReference type="ARBA" id="ARBA00022553"/>
    </source>
</evidence>
<organism evidence="15">
    <name type="scientific">Vanderwaltozyma polyspora (strain ATCC 22028 / DSM 70294 / BCRC 21397 / CBS 2163 / NBRC 10782 / NRRL Y-8283 / UCD 57-17)</name>
    <name type="common">Kluyveromyces polysporus</name>
    <dbReference type="NCBI Taxonomy" id="436907"/>
    <lineage>
        <taxon>Eukaryota</taxon>
        <taxon>Fungi</taxon>
        <taxon>Dikarya</taxon>
        <taxon>Ascomycota</taxon>
        <taxon>Saccharomycotina</taxon>
        <taxon>Saccharomycetes</taxon>
        <taxon>Saccharomycetales</taxon>
        <taxon>Saccharomycetaceae</taxon>
        <taxon>Vanderwaltozyma</taxon>
    </lineage>
</organism>
<evidence type="ECO:0000259" key="13">
    <source>
        <dbReference type="PROSITE" id="PS51455"/>
    </source>
</evidence>
<dbReference type="SMART" id="SM00330">
    <property type="entry name" value="PIPKc"/>
    <property type="match status" value="1"/>
</dbReference>
<dbReference type="InParanoid" id="A7TR78"/>
<dbReference type="Proteomes" id="UP000000267">
    <property type="component" value="Unassembled WGS sequence"/>
</dbReference>
<feature type="compositionally biased region" description="Polar residues" evidence="12">
    <location>
        <begin position="274"/>
        <end position="286"/>
    </location>
</feature>
<evidence type="ECO:0000256" key="5">
    <source>
        <dbReference type="ARBA" id="ARBA00022741"/>
    </source>
</evidence>
<feature type="region of interest" description="Disordered" evidence="12">
    <location>
        <begin position="781"/>
        <end position="809"/>
    </location>
</feature>
<evidence type="ECO:0000313" key="14">
    <source>
        <dbReference type="EMBL" id="EDO15246.1"/>
    </source>
</evidence>
<dbReference type="GO" id="GO:0005886">
    <property type="term" value="C:plasma membrane"/>
    <property type="evidence" value="ECO:0007669"/>
    <property type="project" value="EnsemblFungi"/>
</dbReference>
<dbReference type="GO" id="GO:0031321">
    <property type="term" value="P:ascospore-type prospore assembly"/>
    <property type="evidence" value="ECO:0007669"/>
    <property type="project" value="EnsemblFungi"/>
</dbReference>
<dbReference type="OrthoDB" id="20783at2759"/>
<dbReference type="RefSeq" id="XP_001643104.1">
    <property type="nucleotide sequence ID" value="XM_001643054.1"/>
</dbReference>
<evidence type="ECO:0000256" key="7">
    <source>
        <dbReference type="ARBA" id="ARBA00022840"/>
    </source>
</evidence>
<keyword evidence="7 11" id="KW-0067">ATP-binding</keyword>
<dbReference type="GO" id="GO:0070273">
    <property type="term" value="F:phosphatidylinositol-4-phosphate binding"/>
    <property type="evidence" value="ECO:0007669"/>
    <property type="project" value="EnsemblFungi"/>
</dbReference>
<dbReference type="eggNOG" id="KOG0229">
    <property type="taxonomic scope" value="Eukaryota"/>
</dbReference>
<keyword evidence="5 11" id="KW-0547">Nucleotide-binding</keyword>
<evidence type="ECO:0000256" key="1">
    <source>
        <dbReference type="ARBA" id="ARBA00000444"/>
    </source>
</evidence>
<dbReference type="InterPro" id="IPR027483">
    <property type="entry name" value="PInositol-4-P-4/5-kinase_C_sf"/>
</dbReference>
<dbReference type="GO" id="GO:0005524">
    <property type="term" value="F:ATP binding"/>
    <property type="evidence" value="ECO:0007669"/>
    <property type="project" value="UniProtKB-UniRule"/>
</dbReference>
<dbReference type="OMA" id="GSTWGRM"/>
<dbReference type="PROSITE" id="PS51455">
    <property type="entry name" value="PIPK"/>
    <property type="match status" value="1"/>
</dbReference>
<dbReference type="InterPro" id="IPR023610">
    <property type="entry name" value="PInositol-4/5-P-5/4-kinase"/>
</dbReference>
<dbReference type="FunFam" id="3.30.800.10:FF:000009">
    <property type="entry name" value="Phosphatidylinositol 4-phosphate 5-kinase its3"/>
    <property type="match status" value="1"/>
</dbReference>
<accession>A7TR78</accession>
<dbReference type="AlphaFoldDB" id="A7TR78"/>
<comment type="catalytic activity">
    <reaction evidence="1">
        <text>a 1,2-diacyl-sn-glycero-3-phospho-(1D-myo-inositol 4-phosphate) + ATP = a 1,2-diacyl-sn-glycero-3-phospho-(1D-myo-inositol-4,5-bisphosphate) + ADP + H(+)</text>
        <dbReference type="Rhea" id="RHEA:14425"/>
        <dbReference type="ChEBI" id="CHEBI:15378"/>
        <dbReference type="ChEBI" id="CHEBI:30616"/>
        <dbReference type="ChEBI" id="CHEBI:58178"/>
        <dbReference type="ChEBI" id="CHEBI:58456"/>
        <dbReference type="ChEBI" id="CHEBI:456216"/>
        <dbReference type="EC" id="2.7.1.68"/>
    </reaction>
</comment>
<protein>
    <recommendedName>
        <fullName evidence="2">1-phosphatidylinositol-4-phosphate 5-kinase</fullName>
        <ecNumber evidence="2">2.7.1.68</ecNumber>
    </recommendedName>
    <alternativeName>
        <fullName evidence="10">1-phosphatidylinositol 4-phosphate kinase</fullName>
    </alternativeName>
    <alternativeName>
        <fullName evidence="8">Diphosphoinositide kinase</fullName>
    </alternativeName>
    <alternativeName>
        <fullName evidence="9">PIP5K</fullName>
    </alternativeName>
</protein>
<evidence type="ECO:0000256" key="2">
    <source>
        <dbReference type="ARBA" id="ARBA00012172"/>
    </source>
</evidence>
<dbReference type="EC" id="2.7.1.68" evidence="2"/>
<evidence type="ECO:0000313" key="15">
    <source>
        <dbReference type="Proteomes" id="UP000000267"/>
    </source>
</evidence>
<dbReference type="EMBL" id="DS480471">
    <property type="protein sequence ID" value="EDO15246.1"/>
    <property type="molecule type" value="Genomic_DNA"/>
</dbReference>
<dbReference type="FunCoup" id="A7TR78">
    <property type="interactions" value="277"/>
</dbReference>
<dbReference type="GO" id="GO:0046854">
    <property type="term" value="P:phosphatidylinositol phosphate biosynthetic process"/>
    <property type="evidence" value="ECO:0007669"/>
    <property type="project" value="EnsemblFungi"/>
</dbReference>
<keyword evidence="15" id="KW-1185">Reference proteome</keyword>
<dbReference type="SUPFAM" id="SSF56104">
    <property type="entry name" value="SAICAR synthase-like"/>
    <property type="match status" value="1"/>
</dbReference>
<proteinExistence type="predicted"/>
<keyword evidence="6 11" id="KW-0418">Kinase</keyword>
<evidence type="ECO:0000256" key="6">
    <source>
        <dbReference type="ARBA" id="ARBA00022777"/>
    </source>
</evidence>
<dbReference type="PANTHER" id="PTHR23086:SF8">
    <property type="entry name" value="PHOSPHATIDYLINOSITOL 5-PHOSPHATE 4-KINASE, ISOFORM A"/>
    <property type="match status" value="1"/>
</dbReference>
<dbReference type="KEGG" id="vpo:Kpol_1029p20"/>
<dbReference type="InterPro" id="IPR027484">
    <property type="entry name" value="PInositol-4-P-5-kinase_N"/>
</dbReference>
<dbReference type="Pfam" id="PF01504">
    <property type="entry name" value="PIP5K"/>
    <property type="match status" value="1"/>
</dbReference>
<evidence type="ECO:0000256" key="12">
    <source>
        <dbReference type="SAM" id="MobiDB-lite"/>
    </source>
</evidence>
<keyword evidence="4 11" id="KW-0808">Transferase</keyword>